<dbReference type="EMBL" id="CAJNOU010007025">
    <property type="protein sequence ID" value="CAF1517211.1"/>
    <property type="molecule type" value="Genomic_DNA"/>
</dbReference>
<dbReference type="AlphaFoldDB" id="A0A815U825"/>
<protein>
    <submittedName>
        <fullName evidence="1">Uncharacterized protein</fullName>
    </submittedName>
</protein>
<sequence>MSRFAMAHKERKYDGCCKVVGTVLCVQKQLMEIATGANSILRILVEIEEHIIDTENQSHVFNEHIKNVTKLVSSRLPTYHYSEQFFKKNKTTINQNELTHLLKENYNAMIIYYNSINDILNLSDSLRHKIDILLEAILPILRDELI</sequence>
<feature type="non-terminal residue" evidence="1">
    <location>
        <position position="1"/>
    </location>
</feature>
<gene>
    <name evidence="1" type="ORF">SEV965_LOCUS36842</name>
</gene>
<evidence type="ECO:0000313" key="1">
    <source>
        <dbReference type="EMBL" id="CAF1517211.1"/>
    </source>
</evidence>
<evidence type="ECO:0000313" key="2">
    <source>
        <dbReference type="Proteomes" id="UP000663889"/>
    </source>
</evidence>
<reference evidence="1" key="1">
    <citation type="submission" date="2021-02" db="EMBL/GenBank/DDBJ databases">
        <authorList>
            <person name="Nowell W R."/>
        </authorList>
    </citation>
    <scope>NUCLEOTIDE SEQUENCE</scope>
</reference>
<dbReference type="Proteomes" id="UP000663889">
    <property type="component" value="Unassembled WGS sequence"/>
</dbReference>
<comment type="caution">
    <text evidence="1">The sequence shown here is derived from an EMBL/GenBank/DDBJ whole genome shotgun (WGS) entry which is preliminary data.</text>
</comment>
<organism evidence="1 2">
    <name type="scientific">Rotaria sordida</name>
    <dbReference type="NCBI Taxonomy" id="392033"/>
    <lineage>
        <taxon>Eukaryota</taxon>
        <taxon>Metazoa</taxon>
        <taxon>Spiralia</taxon>
        <taxon>Gnathifera</taxon>
        <taxon>Rotifera</taxon>
        <taxon>Eurotatoria</taxon>
        <taxon>Bdelloidea</taxon>
        <taxon>Philodinida</taxon>
        <taxon>Philodinidae</taxon>
        <taxon>Rotaria</taxon>
    </lineage>
</organism>
<accession>A0A815U825</accession>
<proteinExistence type="predicted"/>
<name>A0A815U825_9BILA</name>